<feature type="region of interest" description="Disordered" evidence="2">
    <location>
        <begin position="687"/>
        <end position="883"/>
    </location>
</feature>
<dbReference type="Pfam" id="PF00149">
    <property type="entry name" value="Metallophos"/>
    <property type="match status" value="1"/>
</dbReference>
<dbReference type="GO" id="GO:0000014">
    <property type="term" value="F:single-stranded DNA endodeoxyribonuclease activity"/>
    <property type="evidence" value="ECO:0007669"/>
    <property type="project" value="TreeGrafter"/>
</dbReference>
<dbReference type="InterPro" id="IPR007281">
    <property type="entry name" value="Mre11_DNA-bd"/>
</dbReference>
<dbReference type="GO" id="GO:0035861">
    <property type="term" value="C:site of double-strand break"/>
    <property type="evidence" value="ECO:0007669"/>
    <property type="project" value="TreeGrafter"/>
</dbReference>
<dbReference type="GO" id="GO:0030870">
    <property type="term" value="C:Mre11 complex"/>
    <property type="evidence" value="ECO:0007669"/>
    <property type="project" value="TreeGrafter"/>
</dbReference>
<dbReference type="GO" id="GO:0007095">
    <property type="term" value="P:mitotic G2 DNA damage checkpoint signaling"/>
    <property type="evidence" value="ECO:0007669"/>
    <property type="project" value="TreeGrafter"/>
</dbReference>
<feature type="compositionally biased region" description="Basic and acidic residues" evidence="2">
    <location>
        <begin position="814"/>
        <end position="828"/>
    </location>
</feature>
<feature type="compositionally biased region" description="Basic and acidic residues" evidence="2">
    <location>
        <begin position="89"/>
        <end position="100"/>
    </location>
</feature>
<dbReference type="PANTHER" id="PTHR10139">
    <property type="entry name" value="DOUBLE-STRAND BREAK REPAIR PROTEIN MRE11"/>
    <property type="match status" value="1"/>
</dbReference>
<dbReference type="InterPro" id="IPR038487">
    <property type="entry name" value="Mre11_capping_dom"/>
</dbReference>
<evidence type="ECO:0000313" key="5">
    <source>
        <dbReference type="Proteomes" id="UP000324585"/>
    </source>
</evidence>
<dbReference type="EMBL" id="VRMN01000002">
    <property type="protein sequence ID" value="KAA8496359.1"/>
    <property type="molecule type" value="Genomic_DNA"/>
</dbReference>
<dbReference type="OMA" id="NIKDERM"/>
<dbReference type="InterPro" id="IPR004843">
    <property type="entry name" value="Calcineurin-like_PHP"/>
</dbReference>
<evidence type="ECO:0000313" key="4">
    <source>
        <dbReference type="EMBL" id="KAA8496359.1"/>
    </source>
</evidence>
<name>A0A5J4YXN6_PORPP</name>
<dbReference type="GO" id="GO:0030145">
    <property type="term" value="F:manganese ion binding"/>
    <property type="evidence" value="ECO:0007669"/>
    <property type="project" value="InterPro"/>
</dbReference>
<feature type="compositionally biased region" description="Low complexity" evidence="2">
    <location>
        <begin position="834"/>
        <end position="870"/>
    </location>
</feature>
<dbReference type="AlphaFoldDB" id="A0A5J4YXN6"/>
<dbReference type="GO" id="GO:0042138">
    <property type="term" value="P:meiotic DNA double-strand break formation"/>
    <property type="evidence" value="ECO:0007669"/>
    <property type="project" value="TreeGrafter"/>
</dbReference>
<feature type="compositionally biased region" description="Basic and acidic residues" evidence="2">
    <location>
        <begin position="48"/>
        <end position="59"/>
    </location>
</feature>
<dbReference type="SMART" id="SM01347">
    <property type="entry name" value="Mre11_DNA_bind"/>
    <property type="match status" value="1"/>
</dbReference>
<keyword evidence="1" id="KW-0378">Hydrolase</keyword>
<accession>A0A5J4YXN6</accession>
<comment type="caution">
    <text evidence="4">The sequence shown here is derived from an EMBL/GenBank/DDBJ whole genome shotgun (WGS) entry which is preliminary data.</text>
</comment>
<dbReference type="Proteomes" id="UP000324585">
    <property type="component" value="Unassembled WGS sequence"/>
</dbReference>
<dbReference type="GO" id="GO:0006303">
    <property type="term" value="P:double-strand break repair via nonhomologous end joining"/>
    <property type="evidence" value="ECO:0007669"/>
    <property type="project" value="TreeGrafter"/>
</dbReference>
<protein>
    <submittedName>
        <fullName evidence="4">Double-strand break repair protein MRE11</fullName>
    </submittedName>
</protein>
<gene>
    <name evidence="4" type="ORF">FVE85_0088</name>
</gene>
<dbReference type="GO" id="GO:0097552">
    <property type="term" value="P:mitochondrial double-strand break repair via homologous recombination"/>
    <property type="evidence" value="ECO:0007669"/>
    <property type="project" value="TreeGrafter"/>
</dbReference>
<dbReference type="SUPFAM" id="SSF56300">
    <property type="entry name" value="Metallo-dependent phosphatases"/>
    <property type="match status" value="1"/>
</dbReference>
<keyword evidence="5" id="KW-1185">Reference proteome</keyword>
<dbReference type="CDD" id="cd00840">
    <property type="entry name" value="MPP_Mre11_N"/>
    <property type="match status" value="1"/>
</dbReference>
<dbReference type="GO" id="GO:0000723">
    <property type="term" value="P:telomere maintenance"/>
    <property type="evidence" value="ECO:0007669"/>
    <property type="project" value="TreeGrafter"/>
</dbReference>
<feature type="domain" description="Mre11 DNA-binding" evidence="3">
    <location>
        <begin position="407"/>
        <end position="604"/>
    </location>
</feature>
<dbReference type="Gene3D" id="3.60.21.10">
    <property type="match status" value="1"/>
</dbReference>
<reference evidence="5" key="1">
    <citation type="journal article" date="2019" name="Nat. Commun.">
        <title>Expansion of phycobilisome linker gene families in mesophilic red algae.</title>
        <authorList>
            <person name="Lee J."/>
            <person name="Kim D."/>
            <person name="Bhattacharya D."/>
            <person name="Yoon H.S."/>
        </authorList>
    </citation>
    <scope>NUCLEOTIDE SEQUENCE [LARGE SCALE GENOMIC DNA]</scope>
    <source>
        <strain evidence="5">CCMP 1328</strain>
    </source>
</reference>
<dbReference type="Gene3D" id="3.30.110.110">
    <property type="entry name" value="Mre11, capping domain"/>
    <property type="match status" value="1"/>
</dbReference>
<dbReference type="GO" id="GO:0000724">
    <property type="term" value="P:double-strand break repair via homologous recombination"/>
    <property type="evidence" value="ECO:0007669"/>
    <property type="project" value="TreeGrafter"/>
</dbReference>
<evidence type="ECO:0000256" key="2">
    <source>
        <dbReference type="SAM" id="MobiDB-lite"/>
    </source>
</evidence>
<dbReference type="InterPro" id="IPR041796">
    <property type="entry name" value="Mre11_N"/>
</dbReference>
<dbReference type="OrthoDB" id="30417at2759"/>
<feature type="region of interest" description="Disordered" evidence="2">
    <location>
        <begin position="1"/>
        <end position="123"/>
    </location>
</feature>
<feature type="compositionally biased region" description="Low complexity" evidence="2">
    <location>
        <begin position="738"/>
        <end position="764"/>
    </location>
</feature>
<feature type="compositionally biased region" description="Acidic residues" evidence="2">
    <location>
        <begin position="712"/>
        <end position="722"/>
    </location>
</feature>
<organism evidence="4 5">
    <name type="scientific">Porphyridium purpureum</name>
    <name type="common">Red alga</name>
    <name type="synonym">Porphyridium cruentum</name>
    <dbReference type="NCBI Taxonomy" id="35688"/>
    <lineage>
        <taxon>Eukaryota</taxon>
        <taxon>Rhodophyta</taxon>
        <taxon>Bangiophyceae</taxon>
        <taxon>Porphyridiales</taxon>
        <taxon>Porphyridiaceae</taxon>
        <taxon>Porphyridium</taxon>
    </lineage>
</organism>
<feature type="compositionally biased region" description="Gly residues" evidence="2">
    <location>
        <begin position="1"/>
        <end position="10"/>
    </location>
</feature>
<dbReference type="PANTHER" id="PTHR10139:SF1">
    <property type="entry name" value="DOUBLE-STRAND BREAK REPAIR PROTEIN MRE11"/>
    <property type="match status" value="1"/>
</dbReference>
<sequence length="883" mass="95742">MGRAGGGRGSIGKRRAGGTSAADLRLVGSDSDASEDAVRAVTKRRRVRAEPHSADEHARSVVCDEGEDSQDSAGLALEESRHVGAARGRRADSSPRDGQVDARPASRAVSLGEPPDCTANEDDPDELRVFLITDTHLGYAESDTIRAPDSFRAFEEALALAREYKADMLVHGGDLFHLNRPSKASMLDAYQILHSYSWKGEPPKFPLTVAGSASEGRPFNFLSPHLKVSMPVFAIHGNHDDPSAASANRPYISSLDELAENGVINYFGVFGKGETVQVEPLLITKGITRLALYGLGNMRDEQLHEKMGKGEINWMSPEEEAHRKTWFNLLALHQDRAVRGSKKAVSPHMLPEWMDMVLWGHEHECRVELEGGHPAVTQPGSSVATSLCEAEAVPKHVAMLTIRGMAFKFDKIPLLTTRPFYFQTVNLTDEEALEPHDAAGIEAFAEKRIEAILAQSSRDWSVRKSIVGKHFPHVPFYRRFLDLDDVSVPLIRLRLDHNGDYATFSSVRFGQKFVNRVANSMDLVLFSKPRAPVVRRPTVRDATGEAHEDAGLTVKQMVDKLKRKRFDAEDAEDINMMDLVGYCLDKQRFVTLSKEEVLDAMFRFVYKQETGAFGALVEAAGRTATDAMAKGDVPLDEAEQVERMCKDAAAARVAALREREGGLHGLRSGGTDRHVEIERVICSLPHVNAQPTSGDPSAAASARKGGSRFMDSDESADDDADSDVTAPARGRGRGRGRGSLAGRGARGRGALASASAARSTARTSANKKTSRANYDRDEDSDVQVVAESGSEEARAPVSQKRSASTRARASVLANRDDADTGDDARVEVDAIQESSSDGSSDVAARRAAASGARGRGRGWSWNAAGSVSRGRSGRGRGNGIDRA</sequence>
<dbReference type="Pfam" id="PF04152">
    <property type="entry name" value="Mre11_DNA_bind"/>
    <property type="match status" value="1"/>
</dbReference>
<evidence type="ECO:0000256" key="1">
    <source>
        <dbReference type="ARBA" id="ARBA00022801"/>
    </source>
</evidence>
<dbReference type="InterPro" id="IPR029052">
    <property type="entry name" value="Metallo-depent_PP-like"/>
</dbReference>
<proteinExistence type="predicted"/>
<evidence type="ECO:0000259" key="3">
    <source>
        <dbReference type="SMART" id="SM01347"/>
    </source>
</evidence>